<evidence type="ECO:0000313" key="2">
    <source>
        <dbReference type="Proteomes" id="UP001178461"/>
    </source>
</evidence>
<keyword evidence="2" id="KW-1185">Reference proteome</keyword>
<evidence type="ECO:0000313" key="1">
    <source>
        <dbReference type="EMBL" id="CAI5783762.1"/>
    </source>
</evidence>
<dbReference type="AlphaFoldDB" id="A0AA35KUC2"/>
<dbReference type="Proteomes" id="UP001178461">
    <property type="component" value="Chromosome 9"/>
</dbReference>
<proteinExistence type="predicted"/>
<dbReference type="EMBL" id="OX395134">
    <property type="protein sequence ID" value="CAI5783762.1"/>
    <property type="molecule type" value="Genomic_DNA"/>
</dbReference>
<reference evidence="1" key="1">
    <citation type="submission" date="2022-12" db="EMBL/GenBank/DDBJ databases">
        <authorList>
            <person name="Alioto T."/>
            <person name="Alioto T."/>
            <person name="Gomez Garrido J."/>
        </authorList>
    </citation>
    <scope>NUCLEOTIDE SEQUENCE</scope>
</reference>
<organism evidence="1 2">
    <name type="scientific">Podarcis lilfordi</name>
    <name type="common">Lilford's wall lizard</name>
    <dbReference type="NCBI Taxonomy" id="74358"/>
    <lineage>
        <taxon>Eukaryota</taxon>
        <taxon>Metazoa</taxon>
        <taxon>Chordata</taxon>
        <taxon>Craniata</taxon>
        <taxon>Vertebrata</taxon>
        <taxon>Euteleostomi</taxon>
        <taxon>Lepidosauria</taxon>
        <taxon>Squamata</taxon>
        <taxon>Bifurcata</taxon>
        <taxon>Unidentata</taxon>
        <taxon>Episquamata</taxon>
        <taxon>Laterata</taxon>
        <taxon>Lacertibaenia</taxon>
        <taxon>Lacertidae</taxon>
        <taxon>Podarcis</taxon>
    </lineage>
</organism>
<protein>
    <submittedName>
        <fullName evidence="1">Uncharacterized protein</fullName>
    </submittedName>
</protein>
<name>A0AA35KUC2_9SAUR</name>
<gene>
    <name evidence="1" type="ORF">PODLI_1B026847</name>
</gene>
<accession>A0AA35KUC2</accession>
<feature type="non-terminal residue" evidence="1">
    <location>
        <position position="65"/>
    </location>
</feature>
<sequence>MQAALRETTPVGRFLPARKNAQAKKGDLFGSGASRCYGFPLGAEPLGRLRNGFAELQCHFEIANQ</sequence>